<dbReference type="SMART" id="SM00382">
    <property type="entry name" value="AAA"/>
    <property type="match status" value="1"/>
</dbReference>
<dbReference type="SUPFAM" id="SSF52540">
    <property type="entry name" value="P-loop containing nucleoside triphosphate hydrolases"/>
    <property type="match status" value="1"/>
</dbReference>
<dbReference type="PATRIC" id="fig|1229276.3.peg.2158"/>
<evidence type="ECO:0000313" key="5">
    <source>
        <dbReference type="EMBL" id="KGE14266.1"/>
    </source>
</evidence>
<accession>A0A0B8T118</accession>
<protein>
    <submittedName>
        <fullName evidence="5">Fe(3+)-transporting ATPase</fullName>
    </submittedName>
</protein>
<keyword evidence="2" id="KW-0547">Nucleotide-binding</keyword>
<sequence length="367" mass="41169">MILNAYFCAGLNSFRHFFFMAQKTSSCQYIPNDIQRPDVPLIFGEQLSHTFSAKESVTAVDQVDFGISEGKITAIIGESGSGKSTLLKLIYGLLEPSEGEVRYKGWLVPTRKDKLIPGHDAMRLVSQGFEDLNLYAKVWDNIASQLPNTNLARKESKTRETLKRLKIDHLAQQRVADLSGGEKQRVAIARALINEPEVLLMDEPFNQVDAAFRDALQQDIRTIVEESGLTIVLVSHDPTEVLAMADELIVMKNAKILEQGNPEMLYYNPRHSYTAQLLAKSNILTAEEAAALHIETDTNIGIHQEDIHYKPDSEGAFLIKDIRFRGFFKELILSNGSLTLHAIYYPTKDLSIGVSVNIEVVRYVVFN</sequence>
<dbReference type="eggNOG" id="COG3842">
    <property type="taxonomic scope" value="Bacteria"/>
</dbReference>
<dbReference type="GO" id="GO:0005524">
    <property type="term" value="F:ATP binding"/>
    <property type="evidence" value="ECO:0007669"/>
    <property type="project" value="UniProtKB-KW"/>
</dbReference>
<dbReference type="InterPro" id="IPR017871">
    <property type="entry name" value="ABC_transporter-like_CS"/>
</dbReference>
<comment type="caution">
    <text evidence="5">The sequence shown here is derived from an EMBL/GenBank/DDBJ whole genome shotgun (WGS) entry which is preliminary data.</text>
</comment>
<reference evidence="5 6" key="2">
    <citation type="journal article" date="2015" name="PLoS ONE">
        <title>Whole-Genome Optical Mapping and Finished Genome Sequence of Sphingobacterium deserti sp. nov., a New Species Isolated from the Western Desert of China.</title>
        <authorList>
            <person name="Teng C."/>
            <person name="Zhou Z."/>
            <person name="Molnar I."/>
            <person name="Li X."/>
            <person name="Tang R."/>
            <person name="Chen M."/>
            <person name="Wang L."/>
            <person name="Su S."/>
            <person name="Zhang W."/>
            <person name="Lin M."/>
        </authorList>
    </citation>
    <scope>NUCLEOTIDE SEQUENCE [LARGE SCALE GENOMIC DNA]</scope>
    <source>
        <strain evidence="6">ACCC05744</strain>
    </source>
</reference>
<dbReference type="GO" id="GO:0016887">
    <property type="term" value="F:ATP hydrolysis activity"/>
    <property type="evidence" value="ECO:0007669"/>
    <property type="project" value="InterPro"/>
</dbReference>
<dbReference type="InterPro" id="IPR027417">
    <property type="entry name" value="P-loop_NTPase"/>
</dbReference>
<dbReference type="InterPro" id="IPR003439">
    <property type="entry name" value="ABC_transporter-like_ATP-bd"/>
</dbReference>
<proteinExistence type="predicted"/>
<dbReference type="Proteomes" id="UP000031802">
    <property type="component" value="Unassembled WGS sequence"/>
</dbReference>
<dbReference type="PROSITE" id="PS00211">
    <property type="entry name" value="ABC_TRANSPORTER_1"/>
    <property type="match status" value="1"/>
</dbReference>
<dbReference type="Pfam" id="PF00005">
    <property type="entry name" value="ABC_tran"/>
    <property type="match status" value="1"/>
</dbReference>
<dbReference type="InterPro" id="IPR050093">
    <property type="entry name" value="ABC_SmlMolc_Importer"/>
</dbReference>
<reference evidence="6" key="1">
    <citation type="submission" date="2014-04" db="EMBL/GenBank/DDBJ databases">
        <title>Whole-Genome optical mapping and complete genome sequence of Sphingobacterium deserti sp. nov., a new spaces isolated from desert in the west of China.</title>
        <authorList>
            <person name="Teng C."/>
            <person name="Zhou Z."/>
            <person name="Li X."/>
            <person name="Chen M."/>
            <person name="Lin M."/>
            <person name="Wang L."/>
            <person name="Su S."/>
            <person name="Zhang C."/>
            <person name="Zhang W."/>
        </authorList>
    </citation>
    <scope>NUCLEOTIDE SEQUENCE [LARGE SCALE GENOMIC DNA]</scope>
    <source>
        <strain evidence="6">ACCC05744</strain>
    </source>
</reference>
<dbReference type="Gene3D" id="3.40.50.300">
    <property type="entry name" value="P-loop containing nucleotide triphosphate hydrolases"/>
    <property type="match status" value="1"/>
</dbReference>
<organism evidence="5 6">
    <name type="scientific">Sphingobacterium deserti</name>
    <dbReference type="NCBI Taxonomy" id="1229276"/>
    <lineage>
        <taxon>Bacteria</taxon>
        <taxon>Pseudomonadati</taxon>
        <taxon>Bacteroidota</taxon>
        <taxon>Sphingobacteriia</taxon>
        <taxon>Sphingobacteriales</taxon>
        <taxon>Sphingobacteriaceae</taxon>
        <taxon>Sphingobacterium</taxon>
    </lineage>
</organism>
<feature type="domain" description="ABC transporter" evidence="4">
    <location>
        <begin position="34"/>
        <end position="278"/>
    </location>
</feature>
<dbReference type="AlphaFoldDB" id="A0A0B8T118"/>
<dbReference type="PANTHER" id="PTHR42781:SF4">
    <property type="entry name" value="SPERMIDINE_PUTRESCINE IMPORT ATP-BINDING PROTEIN POTA"/>
    <property type="match status" value="1"/>
</dbReference>
<keyword evidence="3" id="KW-0067">ATP-binding</keyword>
<name>A0A0B8T118_9SPHI</name>
<dbReference type="STRING" id="1229276.DI53_2096"/>
<dbReference type="InterPro" id="IPR003593">
    <property type="entry name" value="AAA+_ATPase"/>
</dbReference>
<gene>
    <name evidence="5" type="ORF">DI53_2096</name>
</gene>
<evidence type="ECO:0000256" key="2">
    <source>
        <dbReference type="ARBA" id="ARBA00022741"/>
    </source>
</evidence>
<dbReference type="PANTHER" id="PTHR42781">
    <property type="entry name" value="SPERMIDINE/PUTRESCINE IMPORT ATP-BINDING PROTEIN POTA"/>
    <property type="match status" value="1"/>
</dbReference>
<dbReference type="EMBL" id="JJMU01000029">
    <property type="protein sequence ID" value="KGE14266.1"/>
    <property type="molecule type" value="Genomic_DNA"/>
</dbReference>
<dbReference type="PROSITE" id="PS50893">
    <property type="entry name" value="ABC_TRANSPORTER_2"/>
    <property type="match status" value="1"/>
</dbReference>
<keyword evidence="6" id="KW-1185">Reference proteome</keyword>
<keyword evidence="1" id="KW-0813">Transport</keyword>
<evidence type="ECO:0000256" key="1">
    <source>
        <dbReference type="ARBA" id="ARBA00022448"/>
    </source>
</evidence>
<evidence type="ECO:0000313" key="6">
    <source>
        <dbReference type="Proteomes" id="UP000031802"/>
    </source>
</evidence>
<evidence type="ECO:0000259" key="4">
    <source>
        <dbReference type="PROSITE" id="PS50893"/>
    </source>
</evidence>
<evidence type="ECO:0000256" key="3">
    <source>
        <dbReference type="ARBA" id="ARBA00022840"/>
    </source>
</evidence>